<comment type="caution">
    <text evidence="2">The sequence shown here is derived from an EMBL/GenBank/DDBJ whole genome shotgun (WGS) entry which is preliminary data.</text>
</comment>
<evidence type="ECO:0000256" key="1">
    <source>
        <dbReference type="SAM" id="MobiDB-lite"/>
    </source>
</evidence>
<gene>
    <name evidence="2" type="ORF">PSTG_18665</name>
</gene>
<evidence type="ECO:0000313" key="3">
    <source>
        <dbReference type="Proteomes" id="UP000054564"/>
    </source>
</evidence>
<feature type="non-terminal residue" evidence="2">
    <location>
        <position position="1"/>
    </location>
</feature>
<protein>
    <submittedName>
        <fullName evidence="2">Uncharacterized protein</fullName>
    </submittedName>
</protein>
<dbReference type="AlphaFoldDB" id="A0A0L0ULS0"/>
<dbReference type="GO" id="GO:0005788">
    <property type="term" value="C:endoplasmic reticulum lumen"/>
    <property type="evidence" value="ECO:0007669"/>
    <property type="project" value="TreeGrafter"/>
</dbReference>
<dbReference type="PANTHER" id="PTHR15414">
    <property type="entry name" value="OS-9-RELATED"/>
    <property type="match status" value="1"/>
</dbReference>
<dbReference type="InterPro" id="IPR045149">
    <property type="entry name" value="OS-9-like"/>
</dbReference>
<reference evidence="3" key="1">
    <citation type="submission" date="2014-03" db="EMBL/GenBank/DDBJ databases">
        <title>The Genome Sequence of Puccinia striiformis f. sp. tritici PST-78.</title>
        <authorList>
            <consortium name="The Broad Institute Genome Sequencing Platform"/>
            <person name="Cuomo C."/>
            <person name="Hulbert S."/>
            <person name="Chen X."/>
            <person name="Walker B."/>
            <person name="Young S.K."/>
            <person name="Zeng Q."/>
            <person name="Gargeya S."/>
            <person name="Fitzgerald M."/>
            <person name="Haas B."/>
            <person name="Abouelleil A."/>
            <person name="Alvarado L."/>
            <person name="Arachchi H.M."/>
            <person name="Berlin A.M."/>
            <person name="Chapman S.B."/>
            <person name="Goldberg J."/>
            <person name="Griggs A."/>
            <person name="Gujja S."/>
            <person name="Hansen M."/>
            <person name="Howarth C."/>
            <person name="Imamovic A."/>
            <person name="Larimer J."/>
            <person name="McCowan C."/>
            <person name="Montmayeur A."/>
            <person name="Murphy C."/>
            <person name="Neiman D."/>
            <person name="Pearson M."/>
            <person name="Priest M."/>
            <person name="Roberts A."/>
            <person name="Saif S."/>
            <person name="Shea T."/>
            <person name="Sisk P."/>
            <person name="Sykes S."/>
            <person name="Wortman J."/>
            <person name="Nusbaum C."/>
            <person name="Birren B."/>
        </authorList>
    </citation>
    <scope>NUCLEOTIDE SEQUENCE [LARGE SCALE GENOMIC DNA]</scope>
    <source>
        <strain evidence="3">race PST-78</strain>
    </source>
</reference>
<organism evidence="2 3">
    <name type="scientific">Puccinia striiformis f. sp. tritici PST-78</name>
    <dbReference type="NCBI Taxonomy" id="1165861"/>
    <lineage>
        <taxon>Eukaryota</taxon>
        <taxon>Fungi</taxon>
        <taxon>Dikarya</taxon>
        <taxon>Basidiomycota</taxon>
        <taxon>Pucciniomycotina</taxon>
        <taxon>Pucciniomycetes</taxon>
        <taxon>Pucciniales</taxon>
        <taxon>Pucciniaceae</taxon>
        <taxon>Puccinia</taxon>
    </lineage>
</organism>
<accession>A0A0L0ULS0</accession>
<feature type="non-terminal residue" evidence="2">
    <location>
        <position position="184"/>
    </location>
</feature>
<name>A0A0L0ULS0_9BASI</name>
<dbReference type="GO" id="GO:0030968">
    <property type="term" value="P:endoplasmic reticulum unfolded protein response"/>
    <property type="evidence" value="ECO:0007669"/>
    <property type="project" value="InterPro"/>
</dbReference>
<proteinExistence type="predicted"/>
<dbReference type="STRING" id="1165861.A0A0L0ULS0"/>
<dbReference type="Proteomes" id="UP000054564">
    <property type="component" value="Unassembled WGS sequence"/>
</dbReference>
<keyword evidence="3" id="KW-1185">Reference proteome</keyword>
<feature type="region of interest" description="Disordered" evidence="1">
    <location>
        <begin position="1"/>
        <end position="23"/>
    </location>
</feature>
<feature type="compositionally biased region" description="Low complexity" evidence="1">
    <location>
        <begin position="175"/>
        <end position="184"/>
    </location>
</feature>
<dbReference type="OrthoDB" id="448954at2759"/>
<dbReference type="EMBL" id="AJIL01003636">
    <property type="protein sequence ID" value="KNE87941.1"/>
    <property type="molecule type" value="Genomic_DNA"/>
</dbReference>
<dbReference type="GO" id="GO:0030970">
    <property type="term" value="P:retrograde protein transport, ER to cytosol"/>
    <property type="evidence" value="ECO:0007669"/>
    <property type="project" value="TreeGrafter"/>
</dbReference>
<feature type="compositionally biased region" description="Basic and acidic residues" evidence="1">
    <location>
        <begin position="133"/>
        <end position="154"/>
    </location>
</feature>
<feature type="region of interest" description="Disordered" evidence="1">
    <location>
        <begin position="133"/>
        <end position="184"/>
    </location>
</feature>
<dbReference type="PANTHER" id="PTHR15414:SF0">
    <property type="entry name" value="ENDOPLASMIC RETICULUM LECTIN 1"/>
    <property type="match status" value="1"/>
</dbReference>
<sequence>SSQNPDHQAKIEGTLPAPSISAGEGELTSLGKNRFASGGSNILGSISDVLRDESVIKTSIEKEEEEFQQKHHIALLRETSICEYLLVIHTPRLCSEPLFLDGGARKGLGAGEMVANIGCRPVLTNEEIENWKSSEQLRKQKEEEERLQKTHSLDENAQPGESLTPSDDDLKKPDLSSTSGQDSS</sequence>
<evidence type="ECO:0000313" key="2">
    <source>
        <dbReference type="EMBL" id="KNE87941.1"/>
    </source>
</evidence>